<organism evidence="2 3">
    <name type="scientific">Didymosphaeria variabile</name>
    <dbReference type="NCBI Taxonomy" id="1932322"/>
    <lineage>
        <taxon>Eukaryota</taxon>
        <taxon>Fungi</taxon>
        <taxon>Dikarya</taxon>
        <taxon>Ascomycota</taxon>
        <taxon>Pezizomycotina</taxon>
        <taxon>Dothideomycetes</taxon>
        <taxon>Pleosporomycetidae</taxon>
        <taxon>Pleosporales</taxon>
        <taxon>Massarineae</taxon>
        <taxon>Didymosphaeriaceae</taxon>
        <taxon>Didymosphaeria</taxon>
    </lineage>
</organism>
<dbReference type="Proteomes" id="UP001140513">
    <property type="component" value="Unassembled WGS sequence"/>
</dbReference>
<protein>
    <submittedName>
        <fullName evidence="2">Uncharacterized protein</fullName>
    </submittedName>
</protein>
<sequence>MDVAIQSEHPPWFLANDSWDAHSRVPLTDSECSDWDDITWFGCLCCRELSSSDIVASQQGEDLFAADLRNESYMNAAGRTTMHPFRDMRAASYARKRSHRFPDSRPRTRSIGGRKKEHADRRRNNNRRKRDILRYEIHDNQQRKEVWSPGKSKNMELVVWETNAEEEFDEHVEGMMDDVIRYEKLHKNAEVFENPEHYVETGETFSAWAQRRITEMRAVKESRLRRMLTPRQRPMTYATYHLQATRVGVVGFDYSIFSATTRTAMLFYVQPLVNPNGLDNKRGLIRGYRFSPGFMDMGGSASIHGAGTEMHLAVGRLDTVRATDAQFPALAVTAGTGDFGDEIAPDEQQTCSLVEWVSAEGRKLIFDEALAKVNGHENCGSNDGEDSEGEWSFVDEYCGVKSCSSIASSNDIERSSRS</sequence>
<name>A0A9W9CEP5_9PLEO</name>
<evidence type="ECO:0000313" key="3">
    <source>
        <dbReference type="Proteomes" id="UP001140513"/>
    </source>
</evidence>
<evidence type="ECO:0000313" key="2">
    <source>
        <dbReference type="EMBL" id="KAJ4358029.1"/>
    </source>
</evidence>
<dbReference type="GeneID" id="80906138"/>
<dbReference type="EMBL" id="JAPEUX010000002">
    <property type="protein sequence ID" value="KAJ4358029.1"/>
    <property type="molecule type" value="Genomic_DNA"/>
</dbReference>
<dbReference type="AlphaFoldDB" id="A0A9W9CEP5"/>
<feature type="region of interest" description="Disordered" evidence="1">
    <location>
        <begin position="96"/>
        <end position="130"/>
    </location>
</feature>
<gene>
    <name evidence="2" type="ORF">N0V89_002608</name>
</gene>
<keyword evidence="3" id="KW-1185">Reference proteome</keyword>
<dbReference type="RefSeq" id="XP_056074888.1">
    <property type="nucleotide sequence ID" value="XM_056211415.1"/>
</dbReference>
<proteinExistence type="predicted"/>
<accession>A0A9W9CEP5</accession>
<dbReference type="OrthoDB" id="5423564at2759"/>
<comment type="caution">
    <text evidence="2">The sequence shown here is derived from an EMBL/GenBank/DDBJ whole genome shotgun (WGS) entry which is preliminary data.</text>
</comment>
<evidence type="ECO:0000256" key="1">
    <source>
        <dbReference type="SAM" id="MobiDB-lite"/>
    </source>
</evidence>
<reference evidence="2" key="1">
    <citation type="submission" date="2022-10" db="EMBL/GenBank/DDBJ databases">
        <title>Tapping the CABI collections for fungal endophytes: first genome assemblies for Collariella, Neodidymelliopsis, Ascochyta clinopodiicola, Didymella pomorum, Didymosphaeria variabile, Neocosmospora piperis and Neocucurbitaria cava.</title>
        <authorList>
            <person name="Hill R."/>
        </authorList>
    </citation>
    <scope>NUCLEOTIDE SEQUENCE</scope>
    <source>
        <strain evidence="2">IMI 356815</strain>
    </source>
</reference>